<reference evidence="1" key="2">
    <citation type="submission" date="2015-02" db="UniProtKB">
        <authorList>
            <consortium name="EnsemblMetazoa"/>
        </authorList>
    </citation>
    <scope>IDENTIFICATION</scope>
</reference>
<organism evidence="1 2">
    <name type="scientific">Strigamia maritima</name>
    <name type="common">European centipede</name>
    <name type="synonym">Geophilus maritimus</name>
    <dbReference type="NCBI Taxonomy" id="126957"/>
    <lineage>
        <taxon>Eukaryota</taxon>
        <taxon>Metazoa</taxon>
        <taxon>Ecdysozoa</taxon>
        <taxon>Arthropoda</taxon>
        <taxon>Myriapoda</taxon>
        <taxon>Chilopoda</taxon>
        <taxon>Pleurostigmophora</taxon>
        <taxon>Geophilomorpha</taxon>
        <taxon>Linotaeniidae</taxon>
        <taxon>Strigamia</taxon>
    </lineage>
</organism>
<evidence type="ECO:0000313" key="1">
    <source>
        <dbReference type="EnsemblMetazoa" id="SMAR015577-PA"/>
    </source>
</evidence>
<protein>
    <submittedName>
        <fullName evidence="1">Uncharacterized protein</fullName>
    </submittedName>
</protein>
<reference evidence="2" key="1">
    <citation type="submission" date="2011-05" db="EMBL/GenBank/DDBJ databases">
        <authorList>
            <person name="Richards S.R."/>
            <person name="Qu J."/>
            <person name="Jiang H."/>
            <person name="Jhangiani S.N."/>
            <person name="Agravi P."/>
            <person name="Goodspeed R."/>
            <person name="Gross S."/>
            <person name="Mandapat C."/>
            <person name="Jackson L."/>
            <person name="Mathew T."/>
            <person name="Pu L."/>
            <person name="Thornton R."/>
            <person name="Saada N."/>
            <person name="Wilczek-Boney K.B."/>
            <person name="Lee S."/>
            <person name="Kovar C."/>
            <person name="Wu Y."/>
            <person name="Scherer S.E."/>
            <person name="Worley K.C."/>
            <person name="Muzny D.M."/>
            <person name="Gibbs R."/>
        </authorList>
    </citation>
    <scope>NUCLEOTIDE SEQUENCE</scope>
    <source>
        <strain evidence="2">Brora</strain>
    </source>
</reference>
<evidence type="ECO:0000313" key="2">
    <source>
        <dbReference type="Proteomes" id="UP000014500"/>
    </source>
</evidence>
<dbReference type="Proteomes" id="UP000014500">
    <property type="component" value="Unassembled WGS sequence"/>
</dbReference>
<sequence length="291" mass="34057">MNSELYSPQLKGLNNSSYPCKCRRRESAPSVLQTQVVKKPCTSSRESLSTGRIYNGHRVQIITCMDEMKKQYAMSRQLLQIYSEYLTCIRSAVSPLQNTKLILSQMYEKDWCHAKVLLDLLEDIVTKWTCYAHELNQLKHSIERYFDIFEEVQTVLDEWVHVREKNSKNLKCNSSCQRCLKEQRSIFEVEEDLMQRFKIAFASRIHLILFKYFGGYMKALKHFGTDLSKAAEKGQEILECLPSTNPKIQLGKGIPPMSLWNLWYEAKMNSKERQSFFCNSPCRDFEKKQLG</sequence>
<keyword evidence="2" id="KW-1185">Reference proteome</keyword>
<accession>T1JNZ8</accession>
<dbReference type="EMBL" id="JH431739">
    <property type="status" value="NOT_ANNOTATED_CDS"/>
    <property type="molecule type" value="Genomic_DNA"/>
</dbReference>
<dbReference type="EnsemblMetazoa" id="SMAR015577-RA">
    <property type="protein sequence ID" value="SMAR015577-PA"/>
    <property type="gene ID" value="SMAR015577"/>
</dbReference>
<dbReference type="AlphaFoldDB" id="T1JNZ8"/>
<dbReference type="HOGENOM" id="CLU_957520_0_0_1"/>
<proteinExistence type="predicted"/>
<name>T1JNZ8_STRMM</name>